<dbReference type="InterPro" id="IPR022496">
    <property type="entry name" value="T6A_TsaB"/>
</dbReference>
<dbReference type="Gene3D" id="3.30.420.200">
    <property type="match status" value="1"/>
</dbReference>
<gene>
    <name evidence="2" type="primary">tsaB</name>
    <name evidence="2" type="ORF">E3I16_01480</name>
</gene>
<dbReference type="EMBL" id="SOHY01000092">
    <property type="protein sequence ID" value="TEU03005.1"/>
    <property type="molecule type" value="Genomic_DNA"/>
</dbReference>
<dbReference type="Pfam" id="PF00814">
    <property type="entry name" value="TsaD"/>
    <property type="match status" value="1"/>
</dbReference>
<evidence type="ECO:0000313" key="2">
    <source>
        <dbReference type="EMBL" id="TEU03005.1"/>
    </source>
</evidence>
<accession>A0A523ZGY8</accession>
<feature type="domain" description="Gcp-like" evidence="1">
    <location>
        <begin position="34"/>
        <end position="131"/>
    </location>
</feature>
<organism evidence="2 3">
    <name type="scientific">Aerophobetes bacterium</name>
    <dbReference type="NCBI Taxonomy" id="2030807"/>
    <lineage>
        <taxon>Bacteria</taxon>
        <taxon>Candidatus Aerophobota</taxon>
    </lineage>
</organism>
<keyword evidence="2" id="KW-0808">Transferase</keyword>
<dbReference type="NCBIfam" id="TIGR03725">
    <property type="entry name" value="T6A_YeaZ"/>
    <property type="match status" value="1"/>
</dbReference>
<dbReference type="Proteomes" id="UP000316674">
    <property type="component" value="Unassembled WGS sequence"/>
</dbReference>
<dbReference type="CDD" id="cd24032">
    <property type="entry name" value="ASKHA_NBD_TsaB"/>
    <property type="match status" value="1"/>
</dbReference>
<dbReference type="AlphaFoldDB" id="A0A523ZGY8"/>
<comment type="caution">
    <text evidence="2">The sequence shown here is derived from an EMBL/GenBank/DDBJ whole genome shotgun (WGS) entry which is preliminary data.</text>
</comment>
<protein>
    <submittedName>
        <fullName evidence="2">tRNA (Adenosine(37)-N6)-threonylcarbamoyltransferase complex dimerization subunit type 1 TsaB</fullName>
    </submittedName>
</protein>
<dbReference type="InterPro" id="IPR043129">
    <property type="entry name" value="ATPase_NBD"/>
</dbReference>
<dbReference type="GO" id="GO:0016740">
    <property type="term" value="F:transferase activity"/>
    <property type="evidence" value="ECO:0007669"/>
    <property type="project" value="UniProtKB-KW"/>
</dbReference>
<sequence>MFLLGIDTSVKRGIVCLGEKEDIIIQKILSPHSSSQRLLPSLDILLKERGKKIRDLEGIVVILGPGSFTGLRIGLSLAKSLAFTLKIPLVGIPSFDVWVASFPGQGIICPLLQAYGGKFYTAFYKKDERKVYRKSKYLFSAWKEIEEKIRKRFPGQKITFLIPEEYKNLVSKIKLTDNYSFFFLEETAHLKTLLKIGAKNVESGETDDTFALAPLYISSPVIKKRGK</sequence>
<evidence type="ECO:0000259" key="1">
    <source>
        <dbReference type="Pfam" id="PF00814"/>
    </source>
</evidence>
<reference evidence="2 3" key="1">
    <citation type="submission" date="2019-03" db="EMBL/GenBank/DDBJ databases">
        <title>Metabolic potential of uncultured bacteria and archaea associated with petroleum seepage in deep-sea sediments.</title>
        <authorList>
            <person name="Dong X."/>
            <person name="Hubert C."/>
        </authorList>
    </citation>
    <scope>NUCLEOTIDE SEQUENCE [LARGE SCALE GENOMIC DNA]</scope>
    <source>
        <strain evidence="2">E26_bin6</strain>
    </source>
</reference>
<dbReference type="GO" id="GO:0002949">
    <property type="term" value="P:tRNA threonylcarbamoyladenosine modification"/>
    <property type="evidence" value="ECO:0007669"/>
    <property type="project" value="InterPro"/>
</dbReference>
<name>A0A523ZGY8_UNCAE</name>
<dbReference type="Gene3D" id="3.30.420.40">
    <property type="match status" value="1"/>
</dbReference>
<dbReference type="InterPro" id="IPR000905">
    <property type="entry name" value="Gcp-like_dom"/>
</dbReference>
<dbReference type="SUPFAM" id="SSF53067">
    <property type="entry name" value="Actin-like ATPase domain"/>
    <property type="match status" value="1"/>
</dbReference>
<proteinExistence type="predicted"/>
<evidence type="ECO:0000313" key="3">
    <source>
        <dbReference type="Proteomes" id="UP000316674"/>
    </source>
</evidence>